<accession>A0ABZ3FW40</accession>
<feature type="transmembrane region" description="Helical" evidence="6">
    <location>
        <begin position="137"/>
        <end position="159"/>
    </location>
</feature>
<dbReference type="InterPro" id="IPR027469">
    <property type="entry name" value="Cation_efflux_TMD_sf"/>
</dbReference>
<evidence type="ECO:0000256" key="2">
    <source>
        <dbReference type="ARBA" id="ARBA00022448"/>
    </source>
</evidence>
<dbReference type="Proteomes" id="UP001442841">
    <property type="component" value="Chromosome"/>
</dbReference>
<proteinExistence type="predicted"/>
<keyword evidence="4 6" id="KW-1133">Transmembrane helix</keyword>
<dbReference type="PANTHER" id="PTHR43840">
    <property type="entry name" value="MITOCHONDRIAL METAL TRANSPORTER 1-RELATED"/>
    <property type="match status" value="1"/>
</dbReference>
<dbReference type="Pfam" id="PF01545">
    <property type="entry name" value="Cation_efflux"/>
    <property type="match status" value="1"/>
</dbReference>
<comment type="subcellular location">
    <subcellularLocation>
        <location evidence="1">Membrane</location>
        <topology evidence="1">Multi-pass membrane protein</topology>
    </subcellularLocation>
</comment>
<keyword evidence="5 6" id="KW-0472">Membrane</keyword>
<feature type="transmembrane region" description="Helical" evidence="6">
    <location>
        <begin position="180"/>
        <end position="201"/>
    </location>
</feature>
<keyword evidence="3 6" id="KW-0812">Transmembrane</keyword>
<sequence length="326" mass="35435">MSEPTFGSTKLPAEQQEALRKAKRLAWISIAYVISAVVAVLLVMGSSQAMRAAWLEDMLSLLPPLAFLIAARLIRRGPDAEHPYAWHRSIGIAHLSASLALLGMGVFVVGDSAMTLLSAEHPTIGTMNLFGHTFWQGWLMIVVLAYTGIPNIFIGRAKLRLAETLHDRVLHADGEMNKDDWATASGAMIGVIGLGLGFWWADSVIAIAIGASVIRDGIRNVRTAVAGLMDTRARTTDGKHIHPLVHEVNRSLRELTWVRDAGSRVRDLGHVFHVEAFVVPDGPIGIDQISAARDRLAALDWKIDDVSIVPVAELPEGLDAEVAHPR</sequence>
<feature type="transmembrane region" description="Helical" evidence="6">
    <location>
        <begin position="58"/>
        <end position="74"/>
    </location>
</feature>
<dbReference type="PANTHER" id="PTHR43840:SF15">
    <property type="entry name" value="MITOCHONDRIAL METAL TRANSPORTER 1-RELATED"/>
    <property type="match status" value="1"/>
</dbReference>
<evidence type="ECO:0000256" key="6">
    <source>
        <dbReference type="SAM" id="Phobius"/>
    </source>
</evidence>
<evidence type="ECO:0000313" key="9">
    <source>
        <dbReference type="Proteomes" id="UP001442841"/>
    </source>
</evidence>
<dbReference type="InterPro" id="IPR058533">
    <property type="entry name" value="Cation_efflux_TM"/>
</dbReference>
<feature type="transmembrane region" description="Helical" evidence="6">
    <location>
        <begin position="25"/>
        <end position="46"/>
    </location>
</feature>
<dbReference type="Gene3D" id="1.20.1510.10">
    <property type="entry name" value="Cation efflux protein transmembrane domain"/>
    <property type="match status" value="1"/>
</dbReference>
<feature type="domain" description="Cation efflux protein transmembrane" evidence="7">
    <location>
        <begin position="27"/>
        <end position="229"/>
    </location>
</feature>
<name>A0ABZ3FW40_9ACTN</name>
<feature type="transmembrane region" description="Helical" evidence="6">
    <location>
        <begin position="95"/>
        <end position="117"/>
    </location>
</feature>
<evidence type="ECO:0000256" key="5">
    <source>
        <dbReference type="ARBA" id="ARBA00023136"/>
    </source>
</evidence>
<evidence type="ECO:0000259" key="7">
    <source>
        <dbReference type="Pfam" id="PF01545"/>
    </source>
</evidence>
<gene>
    <name evidence="8" type="ORF">AADG42_16280</name>
</gene>
<dbReference type="InterPro" id="IPR050291">
    <property type="entry name" value="CDF_Transporter"/>
</dbReference>
<reference evidence="8 9" key="1">
    <citation type="submission" date="2024-04" db="EMBL/GenBank/DDBJ databases">
        <title>Isolation of an actinomycete strain from pig manure.</title>
        <authorList>
            <person name="Gong T."/>
            <person name="Yu Z."/>
            <person name="An M."/>
            <person name="Wei C."/>
            <person name="Yang W."/>
            <person name="Liu L."/>
        </authorList>
    </citation>
    <scope>NUCLEOTIDE SEQUENCE [LARGE SCALE GENOMIC DNA]</scope>
    <source>
        <strain evidence="8 9">ZF39</strain>
    </source>
</reference>
<keyword evidence="9" id="KW-1185">Reference proteome</keyword>
<dbReference type="SUPFAM" id="SSF161111">
    <property type="entry name" value="Cation efflux protein transmembrane domain-like"/>
    <property type="match status" value="1"/>
</dbReference>
<evidence type="ECO:0000313" key="8">
    <source>
        <dbReference type="EMBL" id="XAN08796.1"/>
    </source>
</evidence>
<evidence type="ECO:0000256" key="4">
    <source>
        <dbReference type="ARBA" id="ARBA00022989"/>
    </source>
</evidence>
<evidence type="ECO:0000256" key="3">
    <source>
        <dbReference type="ARBA" id="ARBA00022692"/>
    </source>
</evidence>
<organism evidence="8 9">
    <name type="scientific">Ammonicoccus fulvus</name>
    <dbReference type="NCBI Taxonomy" id="3138240"/>
    <lineage>
        <taxon>Bacteria</taxon>
        <taxon>Bacillati</taxon>
        <taxon>Actinomycetota</taxon>
        <taxon>Actinomycetes</taxon>
        <taxon>Propionibacteriales</taxon>
        <taxon>Propionibacteriaceae</taxon>
        <taxon>Ammonicoccus</taxon>
    </lineage>
</organism>
<evidence type="ECO:0000256" key="1">
    <source>
        <dbReference type="ARBA" id="ARBA00004141"/>
    </source>
</evidence>
<dbReference type="EMBL" id="CP154795">
    <property type="protein sequence ID" value="XAN08796.1"/>
    <property type="molecule type" value="Genomic_DNA"/>
</dbReference>
<protein>
    <submittedName>
        <fullName evidence="8">Cation diffusion facilitator family transporter</fullName>
    </submittedName>
</protein>
<dbReference type="RefSeq" id="WP_425310224.1">
    <property type="nucleotide sequence ID" value="NZ_CP154795.1"/>
</dbReference>
<keyword evidence="2" id="KW-0813">Transport</keyword>